<dbReference type="Proteomes" id="UP000030832">
    <property type="component" value="Unassembled WGS sequence"/>
</dbReference>
<gene>
    <name evidence="1" type="ORF">LQ50_10680</name>
</gene>
<proteinExistence type="predicted"/>
<dbReference type="RefSeq" id="WP_034628751.1">
    <property type="nucleotide sequence ID" value="NZ_JRJU01000011.1"/>
</dbReference>
<dbReference type="eggNOG" id="ENOG5030D3B">
    <property type="taxonomic scope" value="Bacteria"/>
</dbReference>
<comment type="caution">
    <text evidence="1">The sequence shown here is derived from an EMBL/GenBank/DDBJ whole genome shotgun (WGS) entry which is preliminary data.</text>
</comment>
<keyword evidence="2" id="KW-1185">Reference proteome</keyword>
<name>A0A0B0IFW9_9BACI</name>
<protein>
    <submittedName>
        <fullName evidence="1">Uncharacterized protein</fullName>
    </submittedName>
</protein>
<evidence type="ECO:0000313" key="1">
    <source>
        <dbReference type="EMBL" id="KHF40200.1"/>
    </source>
</evidence>
<accession>A0A0B0IFW9</accession>
<sequence length="82" mass="9214">MTILAGSKYEISKNIQPNFNSAEYLTVLRQGDSSVQFTLGEGKGHGSMPLDHMKLLLKKNELRYIPTKQTFLKEENGKAQIS</sequence>
<organism evidence="1 2">
    <name type="scientific">Halalkalibacter okhensis</name>
    <dbReference type="NCBI Taxonomy" id="333138"/>
    <lineage>
        <taxon>Bacteria</taxon>
        <taxon>Bacillati</taxon>
        <taxon>Bacillota</taxon>
        <taxon>Bacilli</taxon>
        <taxon>Bacillales</taxon>
        <taxon>Bacillaceae</taxon>
        <taxon>Halalkalibacter</taxon>
    </lineage>
</organism>
<reference evidence="1 2" key="1">
    <citation type="submission" date="2014-09" db="EMBL/GenBank/DDBJ databases">
        <title>Genome sequencing and annotation of Bacillus Okhensis strain Kh10-101T.</title>
        <authorList>
            <person name="Prakash J.S."/>
        </authorList>
    </citation>
    <scope>NUCLEOTIDE SEQUENCE [LARGE SCALE GENOMIC DNA]</scope>
    <source>
        <strain evidence="2">Kh10-101T</strain>
    </source>
</reference>
<dbReference type="AlphaFoldDB" id="A0A0B0IFW9"/>
<dbReference type="OrthoDB" id="2937190at2"/>
<dbReference type="EMBL" id="JRJU01000011">
    <property type="protein sequence ID" value="KHF40200.1"/>
    <property type="molecule type" value="Genomic_DNA"/>
</dbReference>
<evidence type="ECO:0000313" key="2">
    <source>
        <dbReference type="Proteomes" id="UP000030832"/>
    </source>
</evidence>